<protein>
    <submittedName>
        <fullName evidence="4">Nodulation protein U</fullName>
        <ecNumber evidence="4">2.1.3.-</ecNumber>
    </submittedName>
</protein>
<comment type="similarity">
    <text evidence="1">Belongs to the NodU/CmcH family.</text>
</comment>
<geneLocation type="plasmid" evidence="4">
    <name>III</name>
</geneLocation>
<evidence type="ECO:0000256" key="1">
    <source>
        <dbReference type="ARBA" id="ARBA00006129"/>
    </source>
</evidence>
<gene>
    <name evidence="4" type="primary">nodU</name>
    <name evidence="4" type="ORF">CT19425_P30190</name>
</gene>
<dbReference type="InterPro" id="IPR031730">
    <property type="entry name" value="Carbam_trans_C"/>
</dbReference>
<reference evidence="4 5" key="1">
    <citation type="submission" date="2018-01" db="EMBL/GenBank/DDBJ databases">
        <authorList>
            <person name="Gaut B.S."/>
            <person name="Morton B.R."/>
            <person name="Clegg M.T."/>
            <person name="Duvall M.R."/>
        </authorList>
    </citation>
    <scope>NUCLEOTIDE SEQUENCE [LARGE SCALE GENOMIC DNA]</scope>
    <source>
        <strain evidence="4">Cupriavidus taiwanensis LMG 19425</strain>
        <plasmid evidence="5">Plasmid iii</plasmid>
    </source>
</reference>
<evidence type="ECO:0000313" key="4">
    <source>
        <dbReference type="EMBL" id="SPK77341.1"/>
    </source>
</evidence>
<dbReference type="Gene3D" id="3.30.420.40">
    <property type="match status" value="1"/>
</dbReference>
<feature type="domain" description="Carbamoyltransferase C-terminal" evidence="3">
    <location>
        <begin position="414"/>
        <end position="563"/>
    </location>
</feature>
<keyword evidence="4" id="KW-0614">Plasmid</keyword>
<keyword evidence="4" id="KW-0808">Transferase</keyword>
<dbReference type="InterPro" id="IPR003696">
    <property type="entry name" value="Carbtransf_dom"/>
</dbReference>
<evidence type="ECO:0000313" key="5">
    <source>
        <dbReference type="Proteomes" id="UP000255505"/>
    </source>
</evidence>
<sequence length="599" mass="65343">MLASTISQISGRITTHTFTELERGNSMRICGIKLTHDGAIAVVEDGKLLFCIEQEKRENSKRYQEIENLEEIALILAEHGLNAVDIDQFVIDGWDGDVESRFHVRSGSVPISLKGAPYAEGDANHLLASLDGDGLVVGEGSFPYKSFPHVSGHVAAAYCTSPFAQKGQPALCLVWDGGIVPRLYHVQRDGARRVDCLFPLVGHIYAAAGHYFGPYKKLGGAEWDLGVAGKLMAYIGLGSVDESIVAVFHSLYEEHFAGNSELARSYRANIRAPEGSLKPVRDFFEASVPRLEGKLHQDVLASFHVFLERLLVHEIGMALQRHSIQVPQNLCIAGGCGLNIKWNSALRESGLFAAIWVPPFPNDSGSAIGAACCAMAADQGFIPLEWSVYSGPSAKLGVVPPGWTAFPCTISELARILADNKPVIFLAGRAELGPRALGGRSILAAPTSAAMKHLLNDVKHREHFRPVAPICLEDKAMSIFEPGTPDPYMLFDHLTRKEWRDKIPAVVHLDGTARLQTIHRSSEHPVAELLVEYEKLTGIPLLCNTSANFHGRGFFPDAASACEWGRVEQVWFEGILWRKTEGSSTTLNVDEAVVRSKGA</sequence>
<dbReference type="InterPro" id="IPR051338">
    <property type="entry name" value="NodU/CmcH_Carbamoyltrnsfr"/>
</dbReference>
<organism evidence="4 5">
    <name type="scientific">Cupriavidus taiwanensis</name>
    <dbReference type="NCBI Taxonomy" id="164546"/>
    <lineage>
        <taxon>Bacteria</taxon>
        <taxon>Pseudomonadati</taxon>
        <taxon>Pseudomonadota</taxon>
        <taxon>Betaproteobacteria</taxon>
        <taxon>Burkholderiales</taxon>
        <taxon>Burkholderiaceae</taxon>
        <taxon>Cupriavidus</taxon>
    </lineage>
</organism>
<name>A0A375IT80_9BURK</name>
<dbReference type="InterPro" id="IPR043129">
    <property type="entry name" value="ATPase_NBD"/>
</dbReference>
<feature type="domain" description="Carbamoyltransferase" evidence="2">
    <location>
        <begin position="28"/>
        <end position="372"/>
    </location>
</feature>
<dbReference type="PANTHER" id="PTHR34847">
    <property type="entry name" value="NODULATION PROTEIN U"/>
    <property type="match status" value="1"/>
</dbReference>
<dbReference type="GO" id="GO:0016740">
    <property type="term" value="F:transferase activity"/>
    <property type="evidence" value="ECO:0007669"/>
    <property type="project" value="UniProtKB-KW"/>
</dbReference>
<dbReference type="InterPro" id="IPR048155">
    <property type="entry name" value="Nodul_NodU"/>
</dbReference>
<dbReference type="SUPFAM" id="SSF53067">
    <property type="entry name" value="Actin-like ATPase domain"/>
    <property type="match status" value="1"/>
</dbReference>
<dbReference type="NCBIfam" id="NF041651">
    <property type="entry name" value="nodul_NodU"/>
    <property type="match status" value="1"/>
</dbReference>
<dbReference type="PANTHER" id="PTHR34847:SF1">
    <property type="entry name" value="NODULATION PROTEIN U"/>
    <property type="match status" value="1"/>
</dbReference>
<proteinExistence type="inferred from homology"/>
<evidence type="ECO:0000259" key="2">
    <source>
        <dbReference type="Pfam" id="PF02543"/>
    </source>
</evidence>
<dbReference type="EMBL" id="LT991978">
    <property type="protein sequence ID" value="SPK77341.1"/>
    <property type="molecule type" value="Genomic_DNA"/>
</dbReference>
<dbReference type="Proteomes" id="UP000255505">
    <property type="component" value="Plasmid III"/>
</dbReference>
<dbReference type="Pfam" id="PF02543">
    <property type="entry name" value="Carbam_trans_N"/>
    <property type="match status" value="1"/>
</dbReference>
<dbReference type="InterPro" id="IPR038152">
    <property type="entry name" value="Carbam_trans_C_sf"/>
</dbReference>
<dbReference type="Gene3D" id="3.90.870.20">
    <property type="entry name" value="Carbamoyltransferase, C-terminal domain"/>
    <property type="match status" value="1"/>
</dbReference>
<evidence type="ECO:0000259" key="3">
    <source>
        <dbReference type="Pfam" id="PF16861"/>
    </source>
</evidence>
<dbReference type="EC" id="2.1.3.-" evidence="4"/>
<dbReference type="AlphaFoldDB" id="A0A375IT80"/>
<accession>A0A375IT80</accession>
<dbReference type="CDD" id="cd24101">
    <property type="entry name" value="ASKHA_NBD_NodU_N"/>
    <property type="match status" value="1"/>
</dbReference>
<dbReference type="Pfam" id="PF16861">
    <property type="entry name" value="Carbam_trans_C"/>
    <property type="match status" value="1"/>
</dbReference>